<organism evidence="1 2">
    <name type="scientific">Actinocorallia longicatena</name>
    <dbReference type="NCBI Taxonomy" id="111803"/>
    <lineage>
        <taxon>Bacteria</taxon>
        <taxon>Bacillati</taxon>
        <taxon>Actinomycetota</taxon>
        <taxon>Actinomycetes</taxon>
        <taxon>Streptosporangiales</taxon>
        <taxon>Thermomonosporaceae</taxon>
        <taxon>Actinocorallia</taxon>
    </lineage>
</organism>
<accession>A0ABP6QIT5</accession>
<comment type="caution">
    <text evidence="1">The sequence shown here is derived from an EMBL/GenBank/DDBJ whole genome shotgun (WGS) entry which is preliminary data.</text>
</comment>
<name>A0ABP6QIT5_9ACTN</name>
<protein>
    <recommendedName>
        <fullName evidence="3">Molybdopterin oxidoreductase</fullName>
    </recommendedName>
</protein>
<proteinExistence type="predicted"/>
<dbReference type="RefSeq" id="WP_344835421.1">
    <property type="nucleotide sequence ID" value="NZ_BAAAUV010000021.1"/>
</dbReference>
<keyword evidence="2" id="KW-1185">Reference proteome</keyword>
<evidence type="ECO:0000313" key="1">
    <source>
        <dbReference type="EMBL" id="GAA3231130.1"/>
    </source>
</evidence>
<gene>
    <name evidence="1" type="ORF">GCM10010468_62110</name>
</gene>
<dbReference type="EMBL" id="BAAAUV010000021">
    <property type="protein sequence ID" value="GAA3231130.1"/>
    <property type="molecule type" value="Genomic_DNA"/>
</dbReference>
<reference evidence="2" key="1">
    <citation type="journal article" date="2019" name="Int. J. Syst. Evol. Microbiol.">
        <title>The Global Catalogue of Microorganisms (GCM) 10K type strain sequencing project: providing services to taxonomists for standard genome sequencing and annotation.</title>
        <authorList>
            <consortium name="The Broad Institute Genomics Platform"/>
            <consortium name="The Broad Institute Genome Sequencing Center for Infectious Disease"/>
            <person name="Wu L."/>
            <person name="Ma J."/>
        </authorList>
    </citation>
    <scope>NUCLEOTIDE SEQUENCE [LARGE SCALE GENOMIC DNA]</scope>
    <source>
        <strain evidence="2">JCM 9377</strain>
    </source>
</reference>
<dbReference type="Proteomes" id="UP001501237">
    <property type="component" value="Unassembled WGS sequence"/>
</dbReference>
<sequence>MDSTARFLQGVFPFTGKGLDAPHLLASELSYVVPDGSVAQPVYLRGGNSSEELICIVLMKDGAPMRYFPVGAKAGVHVSLRVIEDLEAGTTIELFVAAPDGATGSAIVDLGMVEV</sequence>
<evidence type="ECO:0008006" key="3">
    <source>
        <dbReference type="Google" id="ProtNLM"/>
    </source>
</evidence>
<evidence type="ECO:0000313" key="2">
    <source>
        <dbReference type="Proteomes" id="UP001501237"/>
    </source>
</evidence>